<organism evidence="1 2">
    <name type="scientific">Nephila pilipes</name>
    <name type="common">Giant wood spider</name>
    <name type="synonym">Nephila maculata</name>
    <dbReference type="NCBI Taxonomy" id="299642"/>
    <lineage>
        <taxon>Eukaryota</taxon>
        <taxon>Metazoa</taxon>
        <taxon>Ecdysozoa</taxon>
        <taxon>Arthropoda</taxon>
        <taxon>Chelicerata</taxon>
        <taxon>Arachnida</taxon>
        <taxon>Araneae</taxon>
        <taxon>Araneomorphae</taxon>
        <taxon>Entelegynae</taxon>
        <taxon>Araneoidea</taxon>
        <taxon>Nephilidae</taxon>
        <taxon>Nephila</taxon>
    </lineage>
</organism>
<protein>
    <submittedName>
        <fullName evidence="1">Uncharacterized protein</fullName>
    </submittedName>
</protein>
<dbReference type="AlphaFoldDB" id="A0A8X6US62"/>
<dbReference type="Proteomes" id="UP000887013">
    <property type="component" value="Unassembled WGS sequence"/>
</dbReference>
<accession>A0A8X6US62</accession>
<dbReference type="EMBL" id="BMAW01085421">
    <property type="protein sequence ID" value="GFU42836.1"/>
    <property type="molecule type" value="Genomic_DNA"/>
</dbReference>
<sequence length="89" mass="9740">MVGDGLDSFCKSERKGNHWDIGKCVTSAAMRVTKQMVTLGNRFIAHLLFLVGTIIYETPLGIERIAESRLSITASETRATCLVPLSCLP</sequence>
<evidence type="ECO:0000313" key="2">
    <source>
        <dbReference type="Proteomes" id="UP000887013"/>
    </source>
</evidence>
<reference evidence="1" key="1">
    <citation type="submission" date="2020-08" db="EMBL/GenBank/DDBJ databases">
        <title>Multicomponent nature underlies the extraordinary mechanical properties of spider dragline silk.</title>
        <authorList>
            <person name="Kono N."/>
            <person name="Nakamura H."/>
            <person name="Mori M."/>
            <person name="Yoshida Y."/>
            <person name="Ohtoshi R."/>
            <person name="Malay A.D."/>
            <person name="Moran D.A.P."/>
            <person name="Tomita M."/>
            <person name="Numata K."/>
            <person name="Arakawa K."/>
        </authorList>
    </citation>
    <scope>NUCLEOTIDE SEQUENCE</scope>
</reference>
<keyword evidence="2" id="KW-1185">Reference proteome</keyword>
<gene>
    <name evidence="1" type="ORF">NPIL_271041</name>
</gene>
<proteinExistence type="predicted"/>
<name>A0A8X6US62_NEPPI</name>
<comment type="caution">
    <text evidence="1">The sequence shown here is derived from an EMBL/GenBank/DDBJ whole genome shotgun (WGS) entry which is preliminary data.</text>
</comment>
<evidence type="ECO:0000313" key="1">
    <source>
        <dbReference type="EMBL" id="GFU42836.1"/>
    </source>
</evidence>